<dbReference type="InterPro" id="IPR006295">
    <property type="entry name" value="DNA_primase_DnaG"/>
</dbReference>
<evidence type="ECO:0000256" key="7">
    <source>
        <dbReference type="ARBA" id="ARBA00022771"/>
    </source>
</evidence>
<dbReference type="SUPFAM" id="SSF56731">
    <property type="entry name" value="DNA primase core"/>
    <property type="match status" value="1"/>
</dbReference>
<comment type="domain">
    <text evidence="12">Contains an N-terminal zinc-binding domain, a central core domain that contains the primase activity, and a C-terminal DnaB-binding domain.</text>
</comment>
<dbReference type="InterPro" id="IPR013173">
    <property type="entry name" value="DNA_primase_DnaG_DnaB-bd_dom"/>
</dbReference>
<dbReference type="InterPro" id="IPR036977">
    <property type="entry name" value="DNA_primase_Znf_CHC2"/>
</dbReference>
<dbReference type="HAMAP" id="MF_00974">
    <property type="entry name" value="DNA_primase_DnaG"/>
    <property type="match status" value="1"/>
</dbReference>
<keyword evidence="7 12" id="KW-0863">Zinc-finger</keyword>
<evidence type="ECO:0000313" key="17">
    <source>
        <dbReference type="EMBL" id="EWT04002.1"/>
    </source>
</evidence>
<proteinExistence type="inferred from homology"/>
<dbReference type="InterPro" id="IPR037068">
    <property type="entry name" value="DNA_primase_core_N_sf"/>
</dbReference>
<keyword evidence="2 12" id="KW-0639">Primosome</keyword>
<keyword evidence="5 12" id="KW-0235">DNA replication</keyword>
<comment type="function">
    <text evidence="12 13">RNA polymerase that catalyzes the synthesis of short RNA molecules used as primers for DNA polymerase during DNA replication.</text>
</comment>
<evidence type="ECO:0000256" key="9">
    <source>
        <dbReference type="ARBA" id="ARBA00022842"/>
    </source>
</evidence>
<keyword evidence="18" id="KW-1185">Reference proteome</keyword>
<keyword evidence="9" id="KW-0460">Magnesium</keyword>
<dbReference type="EC" id="2.7.7.101" evidence="12"/>
<keyword evidence="8 12" id="KW-0862">Zinc</keyword>
<keyword evidence="4 12" id="KW-0548">Nucleotidyltransferase</keyword>
<accession>W9GFQ1</accession>
<dbReference type="SUPFAM" id="SSF57783">
    <property type="entry name" value="Zinc beta-ribbon"/>
    <property type="match status" value="1"/>
</dbReference>
<comment type="subunit">
    <text evidence="12">Monomer. Interacts with DnaB.</text>
</comment>
<keyword evidence="6 12" id="KW-0479">Metal-binding</keyword>
<evidence type="ECO:0000256" key="13">
    <source>
        <dbReference type="PIRNR" id="PIRNR002811"/>
    </source>
</evidence>
<dbReference type="GO" id="GO:0008270">
    <property type="term" value="F:zinc ion binding"/>
    <property type="evidence" value="ECO:0007669"/>
    <property type="project" value="UniProtKB-UniRule"/>
</dbReference>
<dbReference type="Pfam" id="PF01807">
    <property type="entry name" value="Zn_ribbon_DnaG"/>
    <property type="match status" value="1"/>
</dbReference>
<dbReference type="Pfam" id="PF13662">
    <property type="entry name" value="Toprim_4"/>
    <property type="match status" value="1"/>
</dbReference>
<evidence type="ECO:0000259" key="16">
    <source>
        <dbReference type="PROSITE" id="PS50880"/>
    </source>
</evidence>
<keyword evidence="10 12" id="KW-0238">DNA-binding</keyword>
<evidence type="ECO:0000256" key="11">
    <source>
        <dbReference type="ARBA" id="ARBA00023163"/>
    </source>
</evidence>
<feature type="domain" description="Toprim" evidence="16">
    <location>
        <begin position="263"/>
        <end position="363"/>
    </location>
</feature>
<dbReference type="Pfam" id="PF10410">
    <property type="entry name" value="DnaB_bind"/>
    <property type="match status" value="1"/>
</dbReference>
<evidence type="ECO:0000256" key="2">
    <source>
        <dbReference type="ARBA" id="ARBA00022515"/>
    </source>
</evidence>
<feature type="compositionally biased region" description="Basic and acidic residues" evidence="15">
    <location>
        <begin position="444"/>
        <end position="458"/>
    </location>
</feature>
<dbReference type="InterPro" id="IPR006171">
    <property type="entry name" value="TOPRIM_dom"/>
</dbReference>
<dbReference type="PANTHER" id="PTHR30313:SF2">
    <property type="entry name" value="DNA PRIMASE"/>
    <property type="match status" value="1"/>
</dbReference>
<dbReference type="Pfam" id="PF08275">
    <property type="entry name" value="DNAG_N"/>
    <property type="match status" value="1"/>
</dbReference>
<dbReference type="InterPro" id="IPR030846">
    <property type="entry name" value="DnaG_bac"/>
</dbReference>
<reference evidence="18" key="1">
    <citation type="submission" date="2013-08" db="EMBL/GenBank/DDBJ databases">
        <title>Intrasporangium oryzae NRRL B-24470.</title>
        <authorList>
            <person name="Liu H."/>
            <person name="Wang G."/>
        </authorList>
    </citation>
    <scope>NUCLEOTIDE SEQUENCE [LARGE SCALE GENOMIC DNA]</scope>
    <source>
        <strain evidence="18">Q5-1</strain>
    </source>
</reference>
<comment type="catalytic activity">
    <reaction evidence="12">
        <text>ssDNA + n NTP = ssDNA/pppN(pN)n-1 hybrid + (n-1) diphosphate.</text>
        <dbReference type="EC" id="2.7.7.101"/>
    </reaction>
</comment>
<dbReference type="InterPro" id="IPR050219">
    <property type="entry name" value="DnaG_primase"/>
</dbReference>
<dbReference type="RefSeq" id="WP_034722012.1">
    <property type="nucleotide sequence ID" value="NZ_AWQS01000365.1"/>
</dbReference>
<evidence type="ECO:0000256" key="3">
    <source>
        <dbReference type="ARBA" id="ARBA00022679"/>
    </source>
</evidence>
<dbReference type="GO" id="GO:1990077">
    <property type="term" value="C:primosome complex"/>
    <property type="evidence" value="ECO:0007669"/>
    <property type="project" value="UniProtKB-KW"/>
</dbReference>
<dbReference type="EMBL" id="AWQS01000365">
    <property type="protein sequence ID" value="EWT04002.1"/>
    <property type="molecule type" value="Genomic_DNA"/>
</dbReference>
<evidence type="ECO:0000256" key="12">
    <source>
        <dbReference type="HAMAP-Rule" id="MF_00974"/>
    </source>
</evidence>
<keyword evidence="11 12" id="KW-0804">Transcription</keyword>
<dbReference type="GO" id="GO:0000428">
    <property type="term" value="C:DNA-directed RNA polymerase complex"/>
    <property type="evidence" value="ECO:0007669"/>
    <property type="project" value="UniProtKB-KW"/>
</dbReference>
<evidence type="ECO:0000256" key="4">
    <source>
        <dbReference type="ARBA" id="ARBA00022695"/>
    </source>
</evidence>
<dbReference type="Gene3D" id="3.40.1360.10">
    <property type="match status" value="1"/>
</dbReference>
<dbReference type="FunFam" id="3.90.580.10:FF:000001">
    <property type="entry name" value="DNA primase"/>
    <property type="match status" value="1"/>
</dbReference>
<dbReference type="GO" id="GO:0003677">
    <property type="term" value="F:DNA binding"/>
    <property type="evidence" value="ECO:0007669"/>
    <property type="project" value="UniProtKB-KW"/>
</dbReference>
<dbReference type="InterPro" id="IPR019475">
    <property type="entry name" value="DNA_primase_DnaB-bd"/>
</dbReference>
<dbReference type="NCBIfam" id="TIGR01391">
    <property type="entry name" value="dnaG"/>
    <property type="match status" value="1"/>
</dbReference>
<comment type="caution">
    <text evidence="17">The sequence shown here is derived from an EMBL/GenBank/DDBJ whole genome shotgun (WGS) entry which is preliminary data.</text>
</comment>
<evidence type="ECO:0000256" key="8">
    <source>
        <dbReference type="ARBA" id="ARBA00022833"/>
    </source>
</evidence>
<evidence type="ECO:0000256" key="6">
    <source>
        <dbReference type="ARBA" id="ARBA00022723"/>
    </source>
</evidence>
<evidence type="ECO:0000313" key="18">
    <source>
        <dbReference type="Proteomes" id="UP000019494"/>
    </source>
</evidence>
<dbReference type="PATRIC" id="fig|584657.3.peg.4119"/>
<dbReference type="GO" id="GO:0003899">
    <property type="term" value="F:DNA-directed RNA polymerase activity"/>
    <property type="evidence" value="ECO:0007669"/>
    <property type="project" value="UniProtKB-UniRule"/>
</dbReference>
<comment type="cofactor">
    <cofactor evidence="12 13 14">
        <name>Zn(2+)</name>
        <dbReference type="ChEBI" id="CHEBI:29105"/>
    </cofactor>
    <text evidence="12 13 14">Binds 1 zinc ion per monomer.</text>
</comment>
<name>W9GFQ1_9MICO</name>
<feature type="zinc finger region" description="CHC2-type" evidence="12 14">
    <location>
        <begin position="40"/>
        <end position="64"/>
    </location>
</feature>
<evidence type="ECO:0000256" key="15">
    <source>
        <dbReference type="SAM" id="MobiDB-lite"/>
    </source>
</evidence>
<keyword evidence="1 12" id="KW-0240">DNA-directed RNA polymerase</keyword>
<evidence type="ECO:0000256" key="5">
    <source>
        <dbReference type="ARBA" id="ARBA00022705"/>
    </source>
</evidence>
<dbReference type="SMART" id="SM00493">
    <property type="entry name" value="TOPRIM"/>
    <property type="match status" value="1"/>
</dbReference>
<dbReference type="GO" id="GO:0005737">
    <property type="term" value="C:cytoplasm"/>
    <property type="evidence" value="ECO:0007669"/>
    <property type="project" value="TreeGrafter"/>
</dbReference>
<dbReference type="InterPro" id="IPR016136">
    <property type="entry name" value="DNA_helicase_N/primase_C"/>
</dbReference>
<dbReference type="InterPro" id="IPR034151">
    <property type="entry name" value="TOPRIM_DnaG_bac"/>
</dbReference>
<dbReference type="Gene3D" id="3.90.980.10">
    <property type="entry name" value="DNA primase, catalytic core, N-terminal domain"/>
    <property type="match status" value="1"/>
</dbReference>
<sequence length="638" mass="69859">MAGLINSDDITTVKERSSLEDIVREHVTLRRSGSRLVGLCPFHDEKSPSFGINPAAGFYHCFGCGEGGDVISFVQKVENLSFTEAVERLADRLGVQLRYEGGGGRPREETHGRRSRLVEAHRVAEEFYTDLLLHHQAARPGRDFLRARDFNSAHVKQFGVGFAPRGGEELVRHLRGKGFSDDELVIGGLAGRGSRGLYDRFRGRLMWPIRDITGDTIGFGARRIFDDDRIEAKYLNTAETPIYKKSSVLYGLDLARKKISAERRAVVVEGYTDVMACHLAGVETAVATCGTAFGADHIQILRRLMRDEPGVAPARVVFTFDGDSAGQKAAMRAFRDDQKWASQSFVAVEKSGKDPCELRQFEGDPAVAALIEDAVPMFEFAVRTTIDRFDLGTAEGRVQALRAVAPIVASIRDRSLRPEYTREVAGMLGVEVEQVAREVSRAGKVTVQDDRAERHTPSCEEVAEPGPGEGQLPMPDPRDPVVAAERQLLQVLLQFPSVLRPGAVDLLTPESFSAPAHRAVFDGIRTVHAAGGSPSGQAWMSGVTQAAPTAVAGLISELAVASVPTRMDPLTGLPTSRYVEELFARVRTISLTRRISDAMSELRRLEHAESPDHDRSRELGVTLQGLQRELAAIKEGMS</sequence>
<dbReference type="Gene3D" id="1.10.860.10">
    <property type="entry name" value="DNAb Helicase, Chain A"/>
    <property type="match status" value="1"/>
</dbReference>
<dbReference type="Pfam" id="PF08278">
    <property type="entry name" value="DnaG_DnaB_bind"/>
    <property type="match status" value="1"/>
</dbReference>
<dbReference type="GO" id="GO:0006269">
    <property type="term" value="P:DNA replication, synthesis of primer"/>
    <property type="evidence" value="ECO:0007669"/>
    <property type="project" value="UniProtKB-UniRule"/>
</dbReference>
<gene>
    <name evidence="12" type="primary">dnaG</name>
    <name evidence="17" type="ORF">N864_16605</name>
</gene>
<evidence type="ECO:0000256" key="10">
    <source>
        <dbReference type="ARBA" id="ARBA00023125"/>
    </source>
</evidence>
<dbReference type="PIRSF" id="PIRSF002811">
    <property type="entry name" value="DnaG"/>
    <property type="match status" value="1"/>
</dbReference>
<dbReference type="Gene3D" id="3.90.580.10">
    <property type="entry name" value="Zinc finger, CHC2-type domain"/>
    <property type="match status" value="1"/>
</dbReference>
<evidence type="ECO:0000256" key="1">
    <source>
        <dbReference type="ARBA" id="ARBA00022478"/>
    </source>
</evidence>
<dbReference type="CDD" id="cd03364">
    <property type="entry name" value="TOPRIM_DnaG_primases"/>
    <property type="match status" value="1"/>
</dbReference>
<keyword evidence="3 12" id="KW-0808">Transferase</keyword>
<dbReference type="Proteomes" id="UP000019494">
    <property type="component" value="Unassembled WGS sequence"/>
</dbReference>
<dbReference type="PROSITE" id="PS50880">
    <property type="entry name" value="TOPRIM"/>
    <property type="match status" value="1"/>
</dbReference>
<dbReference type="OrthoDB" id="9803773at2"/>
<dbReference type="SMART" id="SM00400">
    <property type="entry name" value="ZnF_CHCC"/>
    <property type="match status" value="1"/>
</dbReference>
<dbReference type="AlphaFoldDB" id="W9GFQ1"/>
<dbReference type="InterPro" id="IPR002694">
    <property type="entry name" value="Znf_CHC2"/>
</dbReference>
<evidence type="ECO:0000256" key="14">
    <source>
        <dbReference type="PIRSR" id="PIRSR002811-1"/>
    </source>
</evidence>
<organism evidence="17 18">
    <name type="scientific">Intrasporangium chromatireducens Q5-1</name>
    <dbReference type="NCBI Taxonomy" id="584657"/>
    <lineage>
        <taxon>Bacteria</taxon>
        <taxon>Bacillati</taxon>
        <taxon>Actinomycetota</taxon>
        <taxon>Actinomycetes</taxon>
        <taxon>Micrococcales</taxon>
        <taxon>Intrasporangiaceae</taxon>
        <taxon>Intrasporangium</taxon>
    </lineage>
</organism>
<dbReference type="InterPro" id="IPR013264">
    <property type="entry name" value="DNAG_N"/>
</dbReference>
<protein>
    <recommendedName>
        <fullName evidence="12 13">DNA primase</fullName>
        <ecNumber evidence="12">2.7.7.101</ecNumber>
    </recommendedName>
</protein>
<feature type="region of interest" description="Disordered" evidence="15">
    <location>
        <begin position="444"/>
        <end position="474"/>
    </location>
</feature>
<dbReference type="PANTHER" id="PTHR30313">
    <property type="entry name" value="DNA PRIMASE"/>
    <property type="match status" value="1"/>
</dbReference>
<comment type="similarity">
    <text evidence="12 13">Belongs to the DnaG primase family.</text>
</comment>